<evidence type="ECO:0000256" key="1">
    <source>
        <dbReference type="SAM" id="MobiDB-lite"/>
    </source>
</evidence>
<dbReference type="STRING" id="1028.SAMN05661096_04071"/>
<protein>
    <submittedName>
        <fullName evidence="3">Oxygen tolerance</fullName>
    </submittedName>
</protein>
<evidence type="ECO:0000313" key="3">
    <source>
        <dbReference type="EMBL" id="SMG53237.1"/>
    </source>
</evidence>
<dbReference type="AlphaFoldDB" id="A0A1X7LI71"/>
<dbReference type="InterPro" id="IPR025738">
    <property type="entry name" value="BatD"/>
</dbReference>
<dbReference type="PANTHER" id="PTHR40940">
    <property type="entry name" value="PROTEIN BATD-RELATED"/>
    <property type="match status" value="1"/>
</dbReference>
<proteinExistence type="predicted"/>
<name>A0A1X7LI71_9BACT</name>
<reference evidence="4" key="1">
    <citation type="submission" date="2017-04" db="EMBL/GenBank/DDBJ databases">
        <authorList>
            <person name="Varghese N."/>
            <person name="Submissions S."/>
        </authorList>
    </citation>
    <scope>NUCLEOTIDE SEQUENCE [LARGE SCALE GENOMIC DNA]</scope>
    <source>
        <strain evidence="4">DSM 4125</strain>
    </source>
</reference>
<dbReference type="Pfam" id="PF13584">
    <property type="entry name" value="BatD"/>
    <property type="match status" value="2"/>
</dbReference>
<sequence length="486" mass="55171">MTIRLVKFLIIFSIVLLGSSWLSAQDISIELGPDRIALNQAFTITVKVEGETLKSYDKFPEVSGMVKRGTSSSSSTNIFNGQVTRSQSITQTYVPEREGTIKIPAFTINVNGKSISSPGKTVEVGPAKQQNTNRRYDPFGSDPFEDFFGRRDEPEEFVNLKEDAFFALTTNKDEVYVGEGVNTTLAFYVSNENRAPLQFHDLTNQLTDILRDVRPNNVWEENFNIENITAEPVNIGGKRYSVYKIFQATFFPLGEQDLKFPKVGLEMIKYQVAKSRSFFGQNRKETFKTFYSKPKTVKVKALPDHPLKDQVSVGNYKLSENINSTELNTGESFQYEFEVRGTGNVSGIAEPQVTNKKNLEIYSPDVSENITRSGVSVRGSKAFRYYMIPKEPGEYDLSEYFQFVFFNTSTNKYDTLKSDYKIKVSGESMANVNIEQASSDGLFYDRIDEVSNQLQSHQTTEIWKWVFNIFLVVAFSLSLFILLKKS</sequence>
<dbReference type="PANTHER" id="PTHR40940:SF2">
    <property type="entry name" value="BATD"/>
    <property type="match status" value="1"/>
</dbReference>
<feature type="transmembrane region" description="Helical" evidence="2">
    <location>
        <begin position="462"/>
        <end position="483"/>
    </location>
</feature>
<keyword evidence="2" id="KW-0812">Transmembrane</keyword>
<keyword evidence="2" id="KW-0472">Membrane</keyword>
<dbReference type="OrthoDB" id="2079210at2"/>
<dbReference type="Proteomes" id="UP000193804">
    <property type="component" value="Unassembled WGS sequence"/>
</dbReference>
<organism evidence="3 4">
    <name type="scientific">Marivirga sericea</name>
    <dbReference type="NCBI Taxonomy" id="1028"/>
    <lineage>
        <taxon>Bacteria</taxon>
        <taxon>Pseudomonadati</taxon>
        <taxon>Bacteroidota</taxon>
        <taxon>Cytophagia</taxon>
        <taxon>Cytophagales</taxon>
        <taxon>Marivirgaceae</taxon>
        <taxon>Marivirga</taxon>
    </lineage>
</organism>
<dbReference type="EMBL" id="FXAW01000014">
    <property type="protein sequence ID" value="SMG53237.1"/>
    <property type="molecule type" value="Genomic_DNA"/>
</dbReference>
<gene>
    <name evidence="3" type="ORF">SAMN05661096_04071</name>
</gene>
<accession>A0A1X7LI71</accession>
<keyword evidence="4" id="KW-1185">Reference proteome</keyword>
<keyword evidence="2" id="KW-1133">Transmembrane helix</keyword>
<feature type="region of interest" description="Disordered" evidence="1">
    <location>
        <begin position="117"/>
        <end position="141"/>
    </location>
</feature>
<evidence type="ECO:0000313" key="4">
    <source>
        <dbReference type="Proteomes" id="UP000193804"/>
    </source>
</evidence>
<dbReference type="RefSeq" id="WP_085519180.1">
    <property type="nucleotide sequence ID" value="NZ_FXAW01000014.1"/>
</dbReference>
<evidence type="ECO:0000256" key="2">
    <source>
        <dbReference type="SAM" id="Phobius"/>
    </source>
</evidence>